<dbReference type="PROSITE" id="PS51257">
    <property type="entry name" value="PROKAR_LIPOPROTEIN"/>
    <property type="match status" value="1"/>
</dbReference>
<keyword evidence="2" id="KW-0472">Membrane</keyword>
<accession>A0A1M7Z361</accession>
<dbReference type="Gene3D" id="3.30.1950.10">
    <property type="entry name" value="wza like domain"/>
    <property type="match status" value="1"/>
</dbReference>
<dbReference type="PANTHER" id="PTHR33619:SF3">
    <property type="entry name" value="POLYSACCHARIDE EXPORT PROTEIN GFCE-RELATED"/>
    <property type="match status" value="1"/>
</dbReference>
<evidence type="ECO:0000313" key="4">
    <source>
        <dbReference type="EMBL" id="SHO59398.1"/>
    </source>
</evidence>
<keyword evidence="1" id="KW-0732">Signal</keyword>
<dbReference type="InterPro" id="IPR049712">
    <property type="entry name" value="Poly_export"/>
</dbReference>
<dbReference type="STRING" id="1073327.SAMN04488108_0034"/>
<evidence type="ECO:0000256" key="2">
    <source>
        <dbReference type="SAM" id="Phobius"/>
    </source>
</evidence>
<name>A0A1M7Z361_9BACT</name>
<feature type="transmembrane region" description="Helical" evidence="2">
    <location>
        <begin position="247"/>
        <end position="269"/>
    </location>
</feature>
<reference evidence="5" key="1">
    <citation type="submission" date="2016-12" db="EMBL/GenBank/DDBJ databases">
        <authorList>
            <person name="Varghese N."/>
            <person name="Submissions S."/>
        </authorList>
    </citation>
    <scope>NUCLEOTIDE SEQUENCE [LARGE SCALE GENOMIC DNA]</scope>
    <source>
        <strain evidence="5">DSM 25035</strain>
    </source>
</reference>
<dbReference type="AlphaFoldDB" id="A0A1M7Z361"/>
<gene>
    <name evidence="4" type="ORF">SAMN04488108_0034</name>
</gene>
<dbReference type="Gene3D" id="3.10.560.10">
    <property type="entry name" value="Outer membrane lipoprotein wza domain like"/>
    <property type="match status" value="1"/>
</dbReference>
<keyword evidence="2" id="KW-0812">Transmembrane</keyword>
<dbReference type="RefSeq" id="WP_073569740.1">
    <property type="nucleotide sequence ID" value="NZ_FRXN01000001.1"/>
</dbReference>
<dbReference type="InterPro" id="IPR003715">
    <property type="entry name" value="Poly_export_N"/>
</dbReference>
<evidence type="ECO:0000259" key="3">
    <source>
        <dbReference type="Pfam" id="PF02563"/>
    </source>
</evidence>
<dbReference type="EMBL" id="FRXN01000001">
    <property type="protein sequence ID" value="SHO59398.1"/>
    <property type="molecule type" value="Genomic_DNA"/>
</dbReference>
<dbReference type="PANTHER" id="PTHR33619">
    <property type="entry name" value="POLYSACCHARIDE EXPORT PROTEIN GFCE-RELATED"/>
    <property type="match status" value="1"/>
</dbReference>
<sequence length="273" mass="30736">MQKIWTGVVYALVFLTAISCVSNEKIIYLQNLEGEDPIEEGELILYEIPEYKLQYNDIIDINIQTIEDLLEFGFNSKSTQMSGQMGNIAGQSGGDIYYMTGYSVDKNGSIQLPVLGDVYVKDKTLEEARKGIEESLREYIKSDLYVKVKLGGIRYSALGEFRRPGKFVVLQDRMTIFEAIANAGDLTPIAKRDEILLIRQYPEGTKLHRINLNDRQMVKSQFYFIQPNDQIYAEPMKVREIGAGENAAQSISLVISSITAAALIINLIISLNK</sequence>
<proteinExistence type="predicted"/>
<protein>
    <submittedName>
        <fullName evidence="4">Polysaccharide export outer membrane protein</fullName>
    </submittedName>
</protein>
<evidence type="ECO:0000313" key="5">
    <source>
        <dbReference type="Proteomes" id="UP000184609"/>
    </source>
</evidence>
<evidence type="ECO:0000256" key="1">
    <source>
        <dbReference type="ARBA" id="ARBA00022729"/>
    </source>
</evidence>
<keyword evidence="2" id="KW-1133">Transmembrane helix</keyword>
<organism evidence="4 5">
    <name type="scientific">Algoriphagus zhangzhouensis</name>
    <dbReference type="NCBI Taxonomy" id="1073327"/>
    <lineage>
        <taxon>Bacteria</taxon>
        <taxon>Pseudomonadati</taxon>
        <taxon>Bacteroidota</taxon>
        <taxon>Cytophagia</taxon>
        <taxon>Cytophagales</taxon>
        <taxon>Cyclobacteriaceae</taxon>
        <taxon>Algoriphagus</taxon>
    </lineage>
</organism>
<dbReference type="OrthoDB" id="662756at2"/>
<keyword evidence="5" id="KW-1185">Reference proteome</keyword>
<dbReference type="Pfam" id="PF02563">
    <property type="entry name" value="Poly_export"/>
    <property type="match status" value="1"/>
</dbReference>
<feature type="domain" description="Polysaccharide export protein N-terminal" evidence="3">
    <location>
        <begin position="49"/>
        <end position="149"/>
    </location>
</feature>
<dbReference type="Proteomes" id="UP000184609">
    <property type="component" value="Unassembled WGS sequence"/>
</dbReference>
<dbReference type="GO" id="GO:0015159">
    <property type="term" value="F:polysaccharide transmembrane transporter activity"/>
    <property type="evidence" value="ECO:0007669"/>
    <property type="project" value="InterPro"/>
</dbReference>